<accession>A0A2S4PPR9</accession>
<proteinExistence type="predicted"/>
<dbReference type="InterPro" id="IPR036397">
    <property type="entry name" value="RNaseH_sf"/>
</dbReference>
<evidence type="ECO:0000313" key="2">
    <source>
        <dbReference type="Proteomes" id="UP000237438"/>
    </source>
</evidence>
<evidence type="ECO:0008006" key="3">
    <source>
        <dbReference type="Google" id="ProtNLM"/>
    </source>
</evidence>
<dbReference type="Proteomes" id="UP000237438">
    <property type="component" value="Unassembled WGS sequence"/>
</dbReference>
<name>A0A2S4PPR9_9PEZI</name>
<dbReference type="GO" id="GO:0003676">
    <property type="term" value="F:nucleic acid binding"/>
    <property type="evidence" value="ECO:0007669"/>
    <property type="project" value="InterPro"/>
</dbReference>
<reference evidence="1 2" key="1">
    <citation type="submission" date="2017-10" db="EMBL/GenBank/DDBJ databases">
        <title>Development of genomic resources for the powdery mildew, Erysiphe pulchra.</title>
        <authorList>
            <person name="Wadl P.A."/>
            <person name="Mack B.M."/>
            <person name="Moore G."/>
            <person name="Beltz S.B."/>
        </authorList>
    </citation>
    <scope>NUCLEOTIDE SEQUENCE [LARGE SCALE GENOMIC DNA]</scope>
    <source>
        <strain evidence="1">Cflorida</strain>
    </source>
</reference>
<dbReference type="OrthoDB" id="5420958at2759"/>
<comment type="caution">
    <text evidence="1">The sequence shown here is derived from an EMBL/GenBank/DDBJ whole genome shotgun (WGS) entry which is preliminary data.</text>
</comment>
<organism evidence="1 2">
    <name type="scientific">Erysiphe pulchra</name>
    <dbReference type="NCBI Taxonomy" id="225359"/>
    <lineage>
        <taxon>Eukaryota</taxon>
        <taxon>Fungi</taxon>
        <taxon>Dikarya</taxon>
        <taxon>Ascomycota</taxon>
        <taxon>Pezizomycotina</taxon>
        <taxon>Leotiomycetes</taxon>
        <taxon>Erysiphales</taxon>
        <taxon>Erysiphaceae</taxon>
        <taxon>Erysiphe</taxon>
    </lineage>
</organism>
<sequence length="294" mass="32964">MALRIIQINGDEKEIGKRLLPNSIKRNSQVITVIGRKIEVARIYDTHPEQIGEFYALFKQFQVESKIGLSDVRNIGEHGVALVSPETREWVSIIETINAVFGYVGPIVIFKSHQPRTSWSPENTKSREYITSENGWTTNQIATTPLLTLYRESGILPAIELLKHARIRQALRIRSLDKSYPLRKRALEQVHTCLIHLANLLPGLHDSEILFLLQDNPSSQERICSLIHDTHQYTDGSCQSLDSTRGGYIAYHGGQKITSGNSRLNNFSAAVNAEITAIAASIEAINRSYPTHLA</sequence>
<gene>
    <name evidence="1" type="ORF">EPUL_002565</name>
</gene>
<protein>
    <recommendedName>
        <fullName evidence="3">RNase H type-1 domain-containing protein</fullName>
    </recommendedName>
</protein>
<keyword evidence="2" id="KW-1185">Reference proteome</keyword>
<dbReference type="Gene3D" id="3.30.420.10">
    <property type="entry name" value="Ribonuclease H-like superfamily/Ribonuclease H"/>
    <property type="match status" value="1"/>
</dbReference>
<dbReference type="AlphaFoldDB" id="A0A2S4PPR9"/>
<evidence type="ECO:0000313" key="1">
    <source>
        <dbReference type="EMBL" id="POS84029.1"/>
    </source>
</evidence>
<dbReference type="EMBL" id="PEDP01001213">
    <property type="protein sequence ID" value="POS84029.1"/>
    <property type="molecule type" value="Genomic_DNA"/>
</dbReference>